<proteinExistence type="predicted"/>
<evidence type="ECO:0000313" key="2">
    <source>
        <dbReference type="Proteomes" id="UP000499080"/>
    </source>
</evidence>
<dbReference type="AlphaFoldDB" id="A0A4Y2QID1"/>
<sequence length="85" mass="9918">MHRKGLPREPSLLLGRNFGRKVLPNVTLGSLRQYPKEPIINEIVSLAMTRRLELDSSDIDELVEEYNQEMTTEELMELHCEDCYI</sequence>
<name>A0A4Y2QID1_ARAVE</name>
<keyword evidence="2" id="KW-1185">Reference proteome</keyword>
<dbReference type="OrthoDB" id="7422307at2759"/>
<dbReference type="EMBL" id="BGPR01013962">
    <property type="protein sequence ID" value="GBN63045.1"/>
    <property type="molecule type" value="Genomic_DNA"/>
</dbReference>
<organism evidence="1 2">
    <name type="scientific">Araneus ventricosus</name>
    <name type="common">Orbweaver spider</name>
    <name type="synonym">Epeira ventricosa</name>
    <dbReference type="NCBI Taxonomy" id="182803"/>
    <lineage>
        <taxon>Eukaryota</taxon>
        <taxon>Metazoa</taxon>
        <taxon>Ecdysozoa</taxon>
        <taxon>Arthropoda</taxon>
        <taxon>Chelicerata</taxon>
        <taxon>Arachnida</taxon>
        <taxon>Araneae</taxon>
        <taxon>Araneomorphae</taxon>
        <taxon>Entelegynae</taxon>
        <taxon>Araneoidea</taxon>
        <taxon>Araneidae</taxon>
        <taxon>Araneus</taxon>
    </lineage>
</organism>
<reference evidence="1 2" key="1">
    <citation type="journal article" date="2019" name="Sci. Rep.">
        <title>Orb-weaving spider Araneus ventricosus genome elucidates the spidroin gene catalogue.</title>
        <authorList>
            <person name="Kono N."/>
            <person name="Nakamura H."/>
            <person name="Ohtoshi R."/>
            <person name="Moran D.A.P."/>
            <person name="Shinohara A."/>
            <person name="Yoshida Y."/>
            <person name="Fujiwara M."/>
            <person name="Mori M."/>
            <person name="Tomita M."/>
            <person name="Arakawa K."/>
        </authorList>
    </citation>
    <scope>NUCLEOTIDE SEQUENCE [LARGE SCALE GENOMIC DNA]</scope>
</reference>
<evidence type="ECO:0000313" key="1">
    <source>
        <dbReference type="EMBL" id="GBN63045.1"/>
    </source>
</evidence>
<accession>A0A4Y2QID1</accession>
<gene>
    <name evidence="1" type="ORF">AVEN_167358_1</name>
</gene>
<comment type="caution">
    <text evidence="1">The sequence shown here is derived from an EMBL/GenBank/DDBJ whole genome shotgun (WGS) entry which is preliminary data.</text>
</comment>
<dbReference type="Proteomes" id="UP000499080">
    <property type="component" value="Unassembled WGS sequence"/>
</dbReference>
<protein>
    <submittedName>
        <fullName evidence="1">Uncharacterized protein</fullName>
    </submittedName>
</protein>